<protein>
    <submittedName>
        <fullName evidence="2">NAD-dependent epimerase/dehydratase family protein</fullName>
    </submittedName>
</protein>
<dbReference type="InterPro" id="IPR050177">
    <property type="entry name" value="Lipid_A_modif_metabolic_enz"/>
</dbReference>
<keyword evidence="3" id="KW-1185">Reference proteome</keyword>
<dbReference type="PANTHER" id="PTHR43245">
    <property type="entry name" value="BIFUNCTIONAL POLYMYXIN RESISTANCE PROTEIN ARNA"/>
    <property type="match status" value="1"/>
</dbReference>
<proteinExistence type="predicted"/>
<dbReference type="RefSeq" id="WP_154328009.1">
    <property type="nucleotide sequence ID" value="NZ_CP045696.1"/>
</dbReference>
<feature type="domain" description="NAD-dependent epimerase/dehydratase" evidence="1">
    <location>
        <begin position="4"/>
        <end position="182"/>
    </location>
</feature>
<dbReference type="EMBL" id="VULT01000001">
    <property type="protein sequence ID" value="MSS16205.1"/>
    <property type="molecule type" value="Genomic_DNA"/>
</dbReference>
<dbReference type="Pfam" id="PF01370">
    <property type="entry name" value="Epimerase"/>
    <property type="match status" value="1"/>
</dbReference>
<dbReference type="Gene3D" id="3.40.50.720">
    <property type="entry name" value="NAD(P)-binding Rossmann-like Domain"/>
    <property type="match status" value="1"/>
</dbReference>
<reference evidence="2 3" key="1">
    <citation type="submission" date="2019-08" db="EMBL/GenBank/DDBJ databases">
        <title>In-depth cultivation of the pig gut microbiome towards novel bacterial diversity and tailored functional studies.</title>
        <authorList>
            <person name="Wylensek D."/>
            <person name="Hitch T.C.A."/>
            <person name="Clavel T."/>
        </authorList>
    </citation>
    <scope>NUCLEOTIDE SEQUENCE [LARGE SCALE GENOMIC DNA]</scope>
    <source>
        <strain evidence="2 3">Oil-RF-744-WCA-WT-10</strain>
    </source>
</reference>
<sequence length="259" mass="29148">MRAIITGSEGFIGKVLCRRLQPVFEVIRIDTKIGGDAARIEPLLAHGGIDAVFHLAAETSVFNDRLDDIERENVHAFMVVATACRRYGVKLVYASSSTANACNTTSMYGMTKHFNEQFAKAYCPRATGVRLHNVYGPDPREGTLLYNLLNQETCTIYNGGRNVRHFTYIGDAVEALIYAYTCNRQLVNAVNPVCNTVREFCDEVAKYKPLQLDYTDDLRRLDNFEQSVNYSIFTVPLPYRSIEQGLSQVFSENISAEMK</sequence>
<gene>
    <name evidence="2" type="ORF">FYJ29_00220</name>
</gene>
<accession>A0A6L5X9T9</accession>
<name>A0A6L5X9T9_9BACT</name>
<organism evidence="2 3">
    <name type="scientific">Sodaliphilus pleomorphus</name>
    <dbReference type="NCBI Taxonomy" id="2606626"/>
    <lineage>
        <taxon>Bacteria</taxon>
        <taxon>Pseudomonadati</taxon>
        <taxon>Bacteroidota</taxon>
        <taxon>Bacteroidia</taxon>
        <taxon>Bacteroidales</taxon>
        <taxon>Muribaculaceae</taxon>
        <taxon>Sodaliphilus</taxon>
    </lineage>
</organism>
<dbReference type="SUPFAM" id="SSF51735">
    <property type="entry name" value="NAD(P)-binding Rossmann-fold domains"/>
    <property type="match status" value="1"/>
</dbReference>
<evidence type="ECO:0000313" key="2">
    <source>
        <dbReference type="EMBL" id="MSS16205.1"/>
    </source>
</evidence>
<evidence type="ECO:0000313" key="3">
    <source>
        <dbReference type="Proteomes" id="UP000483362"/>
    </source>
</evidence>
<evidence type="ECO:0000259" key="1">
    <source>
        <dbReference type="Pfam" id="PF01370"/>
    </source>
</evidence>
<dbReference type="InterPro" id="IPR001509">
    <property type="entry name" value="Epimerase_deHydtase"/>
</dbReference>
<dbReference type="AlphaFoldDB" id="A0A6L5X9T9"/>
<dbReference type="Proteomes" id="UP000483362">
    <property type="component" value="Unassembled WGS sequence"/>
</dbReference>
<dbReference type="PANTHER" id="PTHR43245:SF13">
    <property type="entry name" value="UDP-D-APIOSE_UDP-D-XYLOSE SYNTHASE 2"/>
    <property type="match status" value="1"/>
</dbReference>
<comment type="caution">
    <text evidence="2">The sequence shown here is derived from an EMBL/GenBank/DDBJ whole genome shotgun (WGS) entry which is preliminary data.</text>
</comment>
<dbReference type="InterPro" id="IPR036291">
    <property type="entry name" value="NAD(P)-bd_dom_sf"/>
</dbReference>